<protein>
    <submittedName>
        <fullName evidence="2">Lipoate-protein ligase A</fullName>
    </submittedName>
</protein>
<dbReference type="SUPFAM" id="SSF55681">
    <property type="entry name" value="Class II aaRS and biotin synthetases"/>
    <property type="match status" value="1"/>
</dbReference>
<proteinExistence type="predicted"/>
<dbReference type="PROSITE" id="PS51733">
    <property type="entry name" value="BPL_LPL_CATALYTIC"/>
    <property type="match status" value="1"/>
</dbReference>
<keyword evidence="3" id="KW-1185">Reference proteome</keyword>
<dbReference type="AlphaFoldDB" id="A0A1W1VZ44"/>
<dbReference type="PANTHER" id="PTHR43679:SF2">
    <property type="entry name" value="OCTANOYL-[GCVH]:PROTEIN N-OCTANOYLTRANSFERASE"/>
    <property type="match status" value="1"/>
</dbReference>
<dbReference type="OrthoDB" id="9788148at2"/>
<sequence>MHSEWRLLDTGVRTAAENMALDEVLLIARSEGAIPDTLRFLQFDPPCVLVGYHQVVEQEVRLGFCERHGIEVNRRLTGGGALYWDSLQLGWEIVTTCDNPRLERKIERLYAQVCGAVARALVKLGVPAAYRPRNDIEVRGRKISGTGGTELHGALLYQGTLLVDFDVETMLKVLKIPTEKLKAKEINSLKERVTCLKWELGRVPPLNTIKEAIAEELARELKMNLVPAGLTDYEETLLAHRLPYFKSDDWINAVRTPGDKLVLKAGRKTRGGFLRCSLVLTADKGRVEAVYFTGDFFAHPRRAIYDLEASLRGIEASADAAASAVREFFHRSRARLPGITVADFTSVLCDALSKKDYPAWGIPADRVNDVSTVVGPLAGITTAPVVLLPYCAKLFTCRYRFRQGCSLCGQCDVGEAYRLALEYGLKPVTIQNYEMLSRVLRRLKSEGVPAFLGSCCEAFLTKHRRDFERIGLPGVLVDLDSSTCYELKQEGAAHAGRFENQTALKLDLLELLMARLAPHPGKNMKARV</sequence>
<dbReference type="GO" id="GO:0016740">
    <property type="term" value="F:transferase activity"/>
    <property type="evidence" value="ECO:0007669"/>
    <property type="project" value="UniProtKB-ARBA"/>
</dbReference>
<reference evidence="2 3" key="1">
    <citation type="submission" date="2017-04" db="EMBL/GenBank/DDBJ databases">
        <authorList>
            <person name="Afonso C.L."/>
            <person name="Miller P.J."/>
            <person name="Scott M.A."/>
            <person name="Spackman E."/>
            <person name="Goraichik I."/>
            <person name="Dimitrov K.M."/>
            <person name="Suarez D.L."/>
            <person name="Swayne D.E."/>
        </authorList>
    </citation>
    <scope>NUCLEOTIDE SEQUENCE [LARGE SCALE GENOMIC DNA]</scope>
    <source>
        <strain evidence="2 3">ToBE</strain>
    </source>
</reference>
<dbReference type="EMBL" id="LT838272">
    <property type="protein sequence ID" value="SMB98381.1"/>
    <property type="molecule type" value="Genomic_DNA"/>
</dbReference>
<dbReference type="InterPro" id="IPR002829">
    <property type="entry name" value="DUF116"/>
</dbReference>
<dbReference type="InterPro" id="IPR050664">
    <property type="entry name" value="Octanoyltrans_LipM/LipL"/>
</dbReference>
<dbReference type="Gene3D" id="3.30.390.50">
    <property type="entry name" value="CO dehydrogenase flavoprotein, C-terminal domain"/>
    <property type="match status" value="1"/>
</dbReference>
<dbReference type="CDD" id="cd16443">
    <property type="entry name" value="LplA"/>
    <property type="match status" value="1"/>
</dbReference>
<accession>A0A1W1VZ44</accession>
<dbReference type="InterPro" id="IPR004143">
    <property type="entry name" value="BPL_LPL_catalytic"/>
</dbReference>
<dbReference type="Proteomes" id="UP000192569">
    <property type="component" value="Chromosome I"/>
</dbReference>
<evidence type="ECO:0000313" key="3">
    <source>
        <dbReference type="Proteomes" id="UP000192569"/>
    </source>
</evidence>
<dbReference type="Pfam" id="PF21948">
    <property type="entry name" value="LplA-B_cat"/>
    <property type="match status" value="1"/>
</dbReference>
<dbReference type="Gene3D" id="3.30.930.10">
    <property type="entry name" value="Bira Bifunctional Protein, Domain 2"/>
    <property type="match status" value="1"/>
</dbReference>
<name>A0A1W1VZ44_9FIRM</name>
<evidence type="ECO:0000313" key="2">
    <source>
        <dbReference type="EMBL" id="SMB98381.1"/>
    </source>
</evidence>
<dbReference type="PANTHER" id="PTHR43679">
    <property type="entry name" value="OCTANOYLTRANSFERASE LIPM-RELATED"/>
    <property type="match status" value="1"/>
</dbReference>
<dbReference type="RefSeq" id="WP_084665849.1">
    <property type="nucleotide sequence ID" value="NZ_LT838272.1"/>
</dbReference>
<gene>
    <name evidence="2" type="ORF">SAMN00808754_2302</name>
</gene>
<evidence type="ECO:0000259" key="1">
    <source>
        <dbReference type="PROSITE" id="PS51733"/>
    </source>
</evidence>
<feature type="domain" description="BPL/LPL catalytic" evidence="1">
    <location>
        <begin position="32"/>
        <end position="225"/>
    </location>
</feature>
<dbReference type="STRING" id="698762.SAMN00808754_2302"/>
<dbReference type="InterPro" id="IPR045864">
    <property type="entry name" value="aa-tRNA-synth_II/BPL/LPL"/>
</dbReference>
<dbReference type="GO" id="GO:0016874">
    <property type="term" value="F:ligase activity"/>
    <property type="evidence" value="ECO:0007669"/>
    <property type="project" value="UniProtKB-KW"/>
</dbReference>
<dbReference type="GO" id="GO:0009249">
    <property type="term" value="P:protein lipoylation"/>
    <property type="evidence" value="ECO:0007669"/>
    <property type="project" value="UniProtKB-ARBA"/>
</dbReference>
<dbReference type="GO" id="GO:0140096">
    <property type="term" value="F:catalytic activity, acting on a protein"/>
    <property type="evidence" value="ECO:0007669"/>
    <property type="project" value="UniProtKB-ARBA"/>
</dbReference>
<organism evidence="2 3">
    <name type="scientific">Thermanaeromonas toyohensis ToBE</name>
    <dbReference type="NCBI Taxonomy" id="698762"/>
    <lineage>
        <taxon>Bacteria</taxon>
        <taxon>Bacillati</taxon>
        <taxon>Bacillota</taxon>
        <taxon>Clostridia</taxon>
        <taxon>Neomoorellales</taxon>
        <taxon>Neomoorellaceae</taxon>
        <taxon>Thermanaeromonas</taxon>
    </lineage>
</organism>
<keyword evidence="2" id="KW-0436">Ligase</keyword>
<dbReference type="Pfam" id="PF01976">
    <property type="entry name" value="DUF116"/>
    <property type="match status" value="1"/>
</dbReference>